<evidence type="ECO:0000256" key="1">
    <source>
        <dbReference type="ARBA" id="ARBA00000085"/>
    </source>
</evidence>
<dbReference type="Gene3D" id="3.30.565.10">
    <property type="entry name" value="Histidine kinase-like ATPase, C-terminal domain"/>
    <property type="match status" value="1"/>
</dbReference>
<dbReference type="GO" id="GO:0000155">
    <property type="term" value="F:phosphorelay sensor kinase activity"/>
    <property type="evidence" value="ECO:0007669"/>
    <property type="project" value="InterPro"/>
</dbReference>
<gene>
    <name evidence="9" type="ORF">CYFUS_002280</name>
</gene>
<dbReference type="InterPro" id="IPR004358">
    <property type="entry name" value="Sig_transdc_His_kin-like_C"/>
</dbReference>
<protein>
    <recommendedName>
        <fullName evidence="2">histidine kinase</fullName>
        <ecNumber evidence="2">2.7.13.3</ecNumber>
    </recommendedName>
</protein>
<dbReference type="Pfam" id="PF00512">
    <property type="entry name" value="HisKA"/>
    <property type="match status" value="1"/>
</dbReference>
<feature type="domain" description="Histidine kinase" evidence="8">
    <location>
        <begin position="214"/>
        <end position="434"/>
    </location>
</feature>
<dbReference type="EC" id="2.7.13.3" evidence="2"/>
<evidence type="ECO:0000313" key="10">
    <source>
        <dbReference type="Proteomes" id="UP000217257"/>
    </source>
</evidence>
<dbReference type="PROSITE" id="PS50109">
    <property type="entry name" value="HIS_KIN"/>
    <property type="match status" value="1"/>
</dbReference>
<dbReference type="Gene3D" id="1.10.287.130">
    <property type="match status" value="1"/>
</dbReference>
<dbReference type="Proteomes" id="UP000217257">
    <property type="component" value="Chromosome"/>
</dbReference>
<sequence length="437" mass="47592">MPSIAALPTPPAPSSEARLAFSELLLGCDDARACAEAAVSWLVHHARVEQVLCLAPDESDSLVPLASYGMPGVEGVVLALHETKHPLVEALQWSEPRWIAPGQLSPELSPLRRGLYSLSLGKAAPGIPPPGLLLVTPASPELSPDVRWLAGHLGSHLTRLYKGRQLTRLEAASSELAARVNAATEELATQNELLRRQAIQLEQASAAKSQFLANMSHELRTPLNAILGYTNMLLQGVNGELPPPQRRSLSRIDSNGRHLLEIINEILDITRIEAGRMPLHLSEFRLPELLQEVMAELDPIIVRSKLAVSTQVEPNLPMVHSDRQKVKQIVVNLLSNALKFTHEGSIQVKARYEVATAAFHISVVDTGIGIDPAHQERIWEDFQQVDNSPTRAYGGTGLGLSICRRLAAMLDGRVSLESAVGQGSTFTLHLPRLARRS</sequence>
<keyword evidence="6" id="KW-0902">Two-component regulatory system</keyword>
<proteinExistence type="predicted"/>
<evidence type="ECO:0000256" key="2">
    <source>
        <dbReference type="ARBA" id="ARBA00012438"/>
    </source>
</evidence>
<dbReference type="FunFam" id="1.10.287.130:FF:000001">
    <property type="entry name" value="Two-component sensor histidine kinase"/>
    <property type="match status" value="1"/>
</dbReference>
<dbReference type="PANTHER" id="PTHR43047">
    <property type="entry name" value="TWO-COMPONENT HISTIDINE PROTEIN KINASE"/>
    <property type="match status" value="1"/>
</dbReference>
<keyword evidence="4" id="KW-0808">Transferase</keyword>
<dbReference type="CDD" id="cd00082">
    <property type="entry name" value="HisKA"/>
    <property type="match status" value="1"/>
</dbReference>
<dbReference type="SMART" id="SM00387">
    <property type="entry name" value="HATPase_c"/>
    <property type="match status" value="1"/>
</dbReference>
<dbReference type="SMART" id="SM00388">
    <property type="entry name" value="HisKA"/>
    <property type="match status" value="1"/>
</dbReference>
<keyword evidence="3" id="KW-0597">Phosphoprotein</keyword>
<dbReference type="FunFam" id="3.30.565.10:FF:000010">
    <property type="entry name" value="Sensor histidine kinase RcsC"/>
    <property type="match status" value="1"/>
</dbReference>
<dbReference type="RefSeq" id="WP_232537501.1">
    <property type="nucleotide sequence ID" value="NZ_CP022098.1"/>
</dbReference>
<dbReference type="InterPro" id="IPR003661">
    <property type="entry name" value="HisK_dim/P_dom"/>
</dbReference>
<dbReference type="CDD" id="cd16922">
    <property type="entry name" value="HATPase_EvgS-ArcB-TorS-like"/>
    <property type="match status" value="1"/>
</dbReference>
<feature type="coiled-coil region" evidence="7">
    <location>
        <begin position="166"/>
        <end position="204"/>
    </location>
</feature>
<reference evidence="9 10" key="1">
    <citation type="submission" date="2017-06" db="EMBL/GenBank/DDBJ databases">
        <title>Sequencing and comparative analysis of myxobacterial genomes.</title>
        <authorList>
            <person name="Rupp O."/>
            <person name="Goesmann A."/>
            <person name="Sogaard-Andersen L."/>
        </authorList>
    </citation>
    <scope>NUCLEOTIDE SEQUENCE [LARGE SCALE GENOMIC DNA]</scope>
    <source>
        <strain evidence="9 10">DSM 52655</strain>
    </source>
</reference>
<name>A0A250IYP9_9BACT</name>
<dbReference type="AlphaFoldDB" id="A0A250IYP9"/>
<evidence type="ECO:0000256" key="6">
    <source>
        <dbReference type="ARBA" id="ARBA00023012"/>
    </source>
</evidence>
<dbReference type="KEGG" id="cfus:CYFUS_002280"/>
<dbReference type="EMBL" id="CP022098">
    <property type="protein sequence ID" value="ATB36865.1"/>
    <property type="molecule type" value="Genomic_DNA"/>
</dbReference>
<dbReference type="InterPro" id="IPR036890">
    <property type="entry name" value="HATPase_C_sf"/>
</dbReference>
<dbReference type="SUPFAM" id="SSF47384">
    <property type="entry name" value="Homodimeric domain of signal transducing histidine kinase"/>
    <property type="match status" value="1"/>
</dbReference>
<evidence type="ECO:0000313" key="9">
    <source>
        <dbReference type="EMBL" id="ATB36865.1"/>
    </source>
</evidence>
<evidence type="ECO:0000256" key="4">
    <source>
        <dbReference type="ARBA" id="ARBA00022679"/>
    </source>
</evidence>
<organism evidence="9 10">
    <name type="scientific">Cystobacter fuscus</name>
    <dbReference type="NCBI Taxonomy" id="43"/>
    <lineage>
        <taxon>Bacteria</taxon>
        <taxon>Pseudomonadati</taxon>
        <taxon>Myxococcota</taxon>
        <taxon>Myxococcia</taxon>
        <taxon>Myxococcales</taxon>
        <taxon>Cystobacterineae</taxon>
        <taxon>Archangiaceae</taxon>
        <taxon>Cystobacter</taxon>
    </lineage>
</organism>
<dbReference type="Pfam" id="PF02518">
    <property type="entry name" value="HATPase_c"/>
    <property type="match status" value="1"/>
</dbReference>
<keyword evidence="7" id="KW-0175">Coiled coil</keyword>
<accession>A0A250IYP9</accession>
<dbReference type="SUPFAM" id="SSF55874">
    <property type="entry name" value="ATPase domain of HSP90 chaperone/DNA topoisomerase II/histidine kinase"/>
    <property type="match status" value="1"/>
</dbReference>
<keyword evidence="5 9" id="KW-0418">Kinase</keyword>
<dbReference type="PRINTS" id="PR00344">
    <property type="entry name" value="BCTRLSENSOR"/>
</dbReference>
<evidence type="ECO:0000259" key="8">
    <source>
        <dbReference type="PROSITE" id="PS50109"/>
    </source>
</evidence>
<dbReference type="InterPro" id="IPR005467">
    <property type="entry name" value="His_kinase_dom"/>
</dbReference>
<evidence type="ECO:0000256" key="7">
    <source>
        <dbReference type="SAM" id="Coils"/>
    </source>
</evidence>
<dbReference type="InterPro" id="IPR036097">
    <property type="entry name" value="HisK_dim/P_sf"/>
</dbReference>
<evidence type="ECO:0000256" key="3">
    <source>
        <dbReference type="ARBA" id="ARBA00022553"/>
    </source>
</evidence>
<evidence type="ECO:0000256" key="5">
    <source>
        <dbReference type="ARBA" id="ARBA00022777"/>
    </source>
</evidence>
<comment type="catalytic activity">
    <reaction evidence="1">
        <text>ATP + protein L-histidine = ADP + protein N-phospho-L-histidine.</text>
        <dbReference type="EC" id="2.7.13.3"/>
    </reaction>
</comment>
<dbReference type="InterPro" id="IPR003594">
    <property type="entry name" value="HATPase_dom"/>
</dbReference>